<dbReference type="NCBIfam" id="NF033679">
    <property type="entry name" value="DNRLRE_dom"/>
    <property type="match status" value="1"/>
</dbReference>
<dbReference type="CDD" id="cd11577">
    <property type="entry name" value="GH71"/>
    <property type="match status" value="1"/>
</dbReference>
<dbReference type="OrthoDB" id="976137at2"/>
<reference evidence="5 6" key="1">
    <citation type="submission" date="2017-03" db="EMBL/GenBank/DDBJ databases">
        <title>Draft genome sequence of Streptomyces scabrisporus NF3, endophyte isolated from Amphipterygium adstringens.</title>
        <authorList>
            <person name="Vazquez M."/>
            <person name="Ceapa C.D."/>
            <person name="Rodriguez Luna D."/>
            <person name="Sanchez Esquivel S."/>
        </authorList>
    </citation>
    <scope>NUCLEOTIDE SEQUENCE [LARGE SCALE GENOMIC DNA]</scope>
    <source>
        <strain evidence="5 6">NF3</strain>
    </source>
</reference>
<dbReference type="Pfam" id="PF03659">
    <property type="entry name" value="Glyco_hydro_71"/>
    <property type="match status" value="1"/>
</dbReference>
<keyword evidence="2" id="KW-0964">Secreted</keyword>
<dbReference type="STRING" id="159449.B4N89_43920"/>
<accession>A0A1T3NKX8</accession>
<organism evidence="5 6">
    <name type="scientific">Embleya scabrispora</name>
    <dbReference type="NCBI Taxonomy" id="159449"/>
    <lineage>
        <taxon>Bacteria</taxon>
        <taxon>Bacillati</taxon>
        <taxon>Actinomycetota</taxon>
        <taxon>Actinomycetes</taxon>
        <taxon>Kitasatosporales</taxon>
        <taxon>Streptomycetaceae</taxon>
        <taxon>Embleya</taxon>
    </lineage>
</organism>
<keyword evidence="6" id="KW-1185">Reference proteome</keyword>
<dbReference type="EMBL" id="MWQN01000004">
    <property type="protein sequence ID" value="OPC77454.1"/>
    <property type="molecule type" value="Genomic_DNA"/>
</dbReference>
<feature type="domain" description="Carbohydrate-binding module family 96" evidence="4">
    <location>
        <begin position="37"/>
        <end position="193"/>
    </location>
</feature>
<dbReference type="InterPro" id="IPR055372">
    <property type="entry name" value="CBM96"/>
</dbReference>
<comment type="caution">
    <text evidence="5">The sequence shown here is derived from an EMBL/GenBank/DDBJ whole genome shotgun (WGS) entry which is preliminary data.</text>
</comment>
<comment type="subcellular location">
    <subcellularLocation>
        <location evidence="1">Secreted</location>
    </subcellularLocation>
</comment>
<sequence length="655" mass="70277">MEGFLRFRSLKFVLPAFLLVGGAVTFGVASGNSDNSKATVPTTENAYVSQVAPARTHDSQTWLSVCPETCEGVARSERRAFLRFTVAGVPAGARDVRLDLDLYSARTTDTSVQVHKVTGSWSAKTLTWNRQPAFGDEVGSRDGFAAGQVGSIDVSSAFTGNGSYAFALTAAKGAQGVFQSTRAGAAQAPRLSVRWTDPSTPTTGALPFEMPSTAALRASEKKVYAHYFTPYPASLDNKEPNQDYYQRNYLDPAGESGKHAAYGGLLRDRPVPRAPLSGDWQLADMRREIRDATAAGVDGFTVDVLNTTGAHWSRLKTLIKAAESTDPGFTIVPMPDMTSLKDVTPAGLATAMADLASSASVRRLADGRVVISPFKAEQQTPQWWGQFITAMEKSHRIEVALVPVFLNFSANADKYASVSYGFSSWGNRSPNRQGNIRSDIAKAHSLGKIWMQPVAVQDERPNQGIYDEANNTENLRVSWDNTISGGADWVQLTTWNDYSEGTQFAPSANSGHTWVDISDYYLVRLKTGAWPAITRDTAYLTHRVQFAAARPTGGQTKLMTPRAGTNPPRDSVEVLTFLVAPATVNATIGGAGQSYQAAAGVQARLFPLAYGTNSASIARGAATVATVSSAHVVRKDFAAQDLGYRGTSSGRPDAG</sequence>
<evidence type="ECO:0000259" key="4">
    <source>
        <dbReference type="Pfam" id="PF24517"/>
    </source>
</evidence>
<keyword evidence="3" id="KW-0732">Signal</keyword>
<dbReference type="Proteomes" id="UP000190037">
    <property type="component" value="Unassembled WGS sequence"/>
</dbReference>
<evidence type="ECO:0000256" key="2">
    <source>
        <dbReference type="ARBA" id="ARBA00022525"/>
    </source>
</evidence>
<dbReference type="Pfam" id="PF24517">
    <property type="entry name" value="CBM96"/>
    <property type="match status" value="1"/>
</dbReference>
<proteinExistence type="predicted"/>
<dbReference type="GO" id="GO:0051118">
    <property type="term" value="F:glucan endo-1,3-alpha-glucosidase activity"/>
    <property type="evidence" value="ECO:0007669"/>
    <property type="project" value="InterPro"/>
</dbReference>
<gene>
    <name evidence="5" type="ORF">B4N89_43920</name>
</gene>
<protein>
    <recommendedName>
        <fullName evidence="4">Carbohydrate-binding module family 96 domain-containing protein</fullName>
    </recommendedName>
</protein>
<dbReference type="AlphaFoldDB" id="A0A1T3NKX8"/>
<name>A0A1T3NKX8_9ACTN</name>
<evidence type="ECO:0000256" key="3">
    <source>
        <dbReference type="ARBA" id="ARBA00022729"/>
    </source>
</evidence>
<evidence type="ECO:0000256" key="1">
    <source>
        <dbReference type="ARBA" id="ARBA00004613"/>
    </source>
</evidence>
<dbReference type="InterPro" id="IPR005197">
    <property type="entry name" value="Glyco_hydro_71"/>
</dbReference>
<evidence type="ECO:0000313" key="6">
    <source>
        <dbReference type="Proteomes" id="UP000190037"/>
    </source>
</evidence>
<dbReference type="GO" id="GO:0005576">
    <property type="term" value="C:extracellular region"/>
    <property type="evidence" value="ECO:0007669"/>
    <property type="project" value="UniProtKB-SubCell"/>
</dbReference>
<evidence type="ECO:0000313" key="5">
    <source>
        <dbReference type="EMBL" id="OPC77454.1"/>
    </source>
</evidence>
<dbReference type="Gene3D" id="3.20.20.80">
    <property type="entry name" value="Glycosidases"/>
    <property type="match status" value="1"/>
</dbReference>